<dbReference type="EMBL" id="BJOU01000002">
    <property type="protein sequence ID" value="GED98572.1"/>
    <property type="molecule type" value="Genomic_DNA"/>
</dbReference>
<dbReference type="Gene3D" id="3.90.550.10">
    <property type="entry name" value="Spore Coat Polysaccharide Biosynthesis Protein SpsA, Chain A"/>
    <property type="match status" value="1"/>
</dbReference>
<dbReference type="RefSeq" id="WP_228460863.1">
    <property type="nucleotide sequence ID" value="NZ_BJOU01000002.1"/>
</dbReference>
<dbReference type="SUPFAM" id="SSF53448">
    <property type="entry name" value="Nucleotide-diphospho-sugar transferases"/>
    <property type="match status" value="1"/>
</dbReference>
<organism evidence="2 3">
    <name type="scientific">Gordonia crocea</name>
    <dbReference type="NCBI Taxonomy" id="589162"/>
    <lineage>
        <taxon>Bacteria</taxon>
        <taxon>Bacillati</taxon>
        <taxon>Actinomycetota</taxon>
        <taxon>Actinomycetes</taxon>
        <taxon>Mycobacteriales</taxon>
        <taxon>Gordoniaceae</taxon>
        <taxon>Gordonia</taxon>
    </lineage>
</organism>
<dbReference type="InterPro" id="IPR050834">
    <property type="entry name" value="Glycosyltransf_2"/>
</dbReference>
<feature type="domain" description="Glycosyltransferase 2-like" evidence="1">
    <location>
        <begin position="8"/>
        <end position="172"/>
    </location>
</feature>
<dbReference type="InterPro" id="IPR001173">
    <property type="entry name" value="Glyco_trans_2-like"/>
</dbReference>
<comment type="caution">
    <text evidence="2">The sequence shown here is derived from an EMBL/GenBank/DDBJ whole genome shotgun (WGS) entry which is preliminary data.</text>
</comment>
<dbReference type="PANTHER" id="PTHR43685:SF2">
    <property type="entry name" value="GLYCOSYLTRANSFERASE 2-LIKE DOMAIN-CONTAINING PROTEIN"/>
    <property type="match status" value="1"/>
</dbReference>
<reference evidence="3" key="1">
    <citation type="submission" date="2019-06" db="EMBL/GenBank/DDBJ databases">
        <title>Gordonia isolated from sludge of a wastewater treatment plant.</title>
        <authorList>
            <person name="Tamura T."/>
            <person name="Aoyama K."/>
            <person name="Kang Y."/>
            <person name="Saito S."/>
            <person name="Akiyama N."/>
            <person name="Yazawa K."/>
            <person name="Gonoi T."/>
            <person name="Mikami Y."/>
        </authorList>
    </citation>
    <scope>NUCLEOTIDE SEQUENCE [LARGE SCALE GENOMIC DNA]</scope>
    <source>
        <strain evidence="3">NBRC 107697</strain>
    </source>
</reference>
<sequence length="350" mass="38309">MPTPPLVSIILPVHNEAEHAAAAIAQLAGLTYPATEVIVVDDASTDNTAALCQAAAQAAGLPITVLHTATSHGVAAARVRGVHHARGTYVWLCDADDEWDREILSILVDGAVRTNSDVTCCRARRHESSGRTWVMEGVPRPRTLTGPEVLDAALAGLIRGYFWNKLFRREVLASLPNREHLSSQDDFVTLLQVVRRGPTVTLLPDICYDYRERAASISTTDLSRLDNTDACYTMMQHVVESEIRLAPRARQRELRRSLADFRLWFLVLPSVSTPVHHGWPDSATTALVRRFSSSVDVATVVRSARLHPRVAAHGALLKVAGRHYPTAYRLLATARGFSLRTGSALPPSPT</sequence>
<keyword evidence="3" id="KW-1185">Reference proteome</keyword>
<evidence type="ECO:0000259" key="1">
    <source>
        <dbReference type="Pfam" id="PF00535"/>
    </source>
</evidence>
<gene>
    <name evidence="2" type="ORF">nbrc107697_26110</name>
</gene>
<dbReference type="Proteomes" id="UP000444980">
    <property type="component" value="Unassembled WGS sequence"/>
</dbReference>
<name>A0A7I9V064_9ACTN</name>
<dbReference type="Pfam" id="PF00535">
    <property type="entry name" value="Glycos_transf_2"/>
    <property type="match status" value="1"/>
</dbReference>
<proteinExistence type="predicted"/>
<accession>A0A7I9V064</accession>
<evidence type="ECO:0000313" key="3">
    <source>
        <dbReference type="Proteomes" id="UP000444980"/>
    </source>
</evidence>
<dbReference type="InterPro" id="IPR029044">
    <property type="entry name" value="Nucleotide-diphossugar_trans"/>
</dbReference>
<evidence type="ECO:0000313" key="2">
    <source>
        <dbReference type="EMBL" id="GED98572.1"/>
    </source>
</evidence>
<dbReference type="CDD" id="cd00761">
    <property type="entry name" value="Glyco_tranf_GTA_type"/>
    <property type="match status" value="1"/>
</dbReference>
<dbReference type="AlphaFoldDB" id="A0A7I9V064"/>
<protein>
    <recommendedName>
        <fullName evidence="1">Glycosyltransferase 2-like domain-containing protein</fullName>
    </recommendedName>
</protein>
<dbReference type="PANTHER" id="PTHR43685">
    <property type="entry name" value="GLYCOSYLTRANSFERASE"/>
    <property type="match status" value="1"/>
</dbReference>